<evidence type="ECO:0000256" key="1">
    <source>
        <dbReference type="SAM" id="Coils"/>
    </source>
</evidence>
<name>A0A951PQC0_9CYAN</name>
<protein>
    <submittedName>
        <fullName evidence="2">YjcZ-like family protein</fullName>
    </submittedName>
</protein>
<reference evidence="2" key="2">
    <citation type="journal article" date="2022" name="Microbiol. Resour. Announc.">
        <title>Metagenome Sequencing to Explore Phylogenomics of Terrestrial Cyanobacteria.</title>
        <authorList>
            <person name="Ward R.D."/>
            <person name="Stajich J.E."/>
            <person name="Johansen J.R."/>
            <person name="Huntemann M."/>
            <person name="Clum A."/>
            <person name="Foster B."/>
            <person name="Foster B."/>
            <person name="Roux S."/>
            <person name="Palaniappan K."/>
            <person name="Varghese N."/>
            <person name="Mukherjee S."/>
            <person name="Reddy T.B.K."/>
            <person name="Daum C."/>
            <person name="Copeland A."/>
            <person name="Chen I.A."/>
            <person name="Ivanova N.N."/>
            <person name="Kyrpides N.C."/>
            <person name="Shapiro N."/>
            <person name="Eloe-Fadrosh E.A."/>
            <person name="Pietrasiak N."/>
        </authorList>
    </citation>
    <scope>NUCLEOTIDE SEQUENCE</scope>
    <source>
        <strain evidence="2">CPER-KK1</strain>
    </source>
</reference>
<feature type="coiled-coil region" evidence="1">
    <location>
        <begin position="68"/>
        <end position="134"/>
    </location>
</feature>
<comment type="caution">
    <text evidence="2">The sequence shown here is derived from an EMBL/GenBank/DDBJ whole genome shotgun (WGS) entry which is preliminary data.</text>
</comment>
<keyword evidence="1" id="KW-0175">Coiled coil</keyword>
<accession>A0A951PQC0</accession>
<organism evidence="2 3">
    <name type="scientific">Symplocastrum torsivum CPER-KK1</name>
    <dbReference type="NCBI Taxonomy" id="450513"/>
    <lineage>
        <taxon>Bacteria</taxon>
        <taxon>Bacillati</taxon>
        <taxon>Cyanobacteriota</taxon>
        <taxon>Cyanophyceae</taxon>
        <taxon>Oscillatoriophycideae</taxon>
        <taxon>Oscillatoriales</taxon>
        <taxon>Microcoleaceae</taxon>
        <taxon>Symplocastrum</taxon>
    </lineage>
</organism>
<dbReference type="EMBL" id="JAHHIF010000050">
    <property type="protein sequence ID" value="MBW4547881.1"/>
    <property type="molecule type" value="Genomic_DNA"/>
</dbReference>
<gene>
    <name evidence="2" type="ORF">KME25_26060</name>
</gene>
<sequence>MVNGIQVSKDLIRYRKNRGFFGQLLDTLNGSDRKRQILLDGNLITGEEALHQWVLELSDSLRISQVALEVTQQSLLEARDAIRRQKQRLQMQEEALLALGQGLERLAQQVGTRLNELEARVRSLEVRVAANEDLDRIVTAWAAKQTYTNLPWAVQVALLAREVFSSSVAAYELETGDTTGYRSLLVNKILSTSKQLPQSFFGLADLLDHSWVEMEKSDRNLCAALLEIRSIPQQRLTNTPRLFAIGTTLELATLPEEARPSKPGQIALSLCRNQIDSISRVTDAREFVTAVVEETANDSVALLSRS</sequence>
<reference evidence="2" key="1">
    <citation type="submission" date="2021-05" db="EMBL/GenBank/DDBJ databases">
        <authorList>
            <person name="Pietrasiak N."/>
            <person name="Ward R."/>
            <person name="Stajich J.E."/>
            <person name="Kurbessoian T."/>
        </authorList>
    </citation>
    <scope>NUCLEOTIDE SEQUENCE</scope>
    <source>
        <strain evidence="2">CPER-KK1</strain>
    </source>
</reference>
<dbReference type="AlphaFoldDB" id="A0A951PQC0"/>
<evidence type="ECO:0000313" key="3">
    <source>
        <dbReference type="Proteomes" id="UP000753908"/>
    </source>
</evidence>
<evidence type="ECO:0000313" key="2">
    <source>
        <dbReference type="EMBL" id="MBW4547881.1"/>
    </source>
</evidence>
<dbReference type="Proteomes" id="UP000753908">
    <property type="component" value="Unassembled WGS sequence"/>
</dbReference>
<proteinExistence type="predicted"/>